<evidence type="ECO:0000256" key="6">
    <source>
        <dbReference type="SAM" id="Phobius"/>
    </source>
</evidence>
<feature type="transmembrane region" description="Helical" evidence="6">
    <location>
        <begin position="66"/>
        <end position="95"/>
    </location>
</feature>
<dbReference type="PANTHER" id="PTHR45649:SF13">
    <property type="entry name" value="THIAMINE TRANSPORTER THI9"/>
    <property type="match status" value="1"/>
</dbReference>
<keyword evidence="8" id="KW-1185">Reference proteome</keyword>
<reference evidence="7 8" key="1">
    <citation type="journal article" date="2015" name="Genome Biol. Evol.">
        <title>Phylogenomic analyses indicate that early fungi evolved digesting cell walls of algal ancestors of land plants.</title>
        <authorList>
            <person name="Chang Y."/>
            <person name="Wang S."/>
            <person name="Sekimoto S."/>
            <person name="Aerts A.L."/>
            <person name="Choi C."/>
            <person name="Clum A."/>
            <person name="LaButti K.M."/>
            <person name="Lindquist E.A."/>
            <person name="Yee Ngan C."/>
            <person name="Ohm R.A."/>
            <person name="Salamov A.A."/>
            <person name="Grigoriev I.V."/>
            <person name="Spatafora J.W."/>
            <person name="Berbee M.L."/>
        </authorList>
    </citation>
    <scope>NUCLEOTIDE SEQUENCE [LARGE SCALE GENOMIC DNA]</scope>
    <source>
        <strain evidence="7 8">JEL478</strain>
    </source>
</reference>
<dbReference type="PROSITE" id="PS00218">
    <property type="entry name" value="AMINO_ACID_PERMEASE_1"/>
    <property type="match status" value="1"/>
</dbReference>
<comment type="subcellular location">
    <subcellularLocation>
        <location evidence="1">Membrane</location>
        <topology evidence="1">Multi-pass membrane protein</topology>
    </subcellularLocation>
</comment>
<feature type="transmembrane region" description="Helical" evidence="6">
    <location>
        <begin position="403"/>
        <end position="427"/>
    </location>
</feature>
<dbReference type="InterPro" id="IPR002293">
    <property type="entry name" value="AA/rel_permease1"/>
</dbReference>
<feature type="transmembrane region" description="Helical" evidence="6">
    <location>
        <begin position="474"/>
        <end position="496"/>
    </location>
</feature>
<name>A0A139A8R8_GONPJ</name>
<dbReference type="OMA" id="WNWAGWI"/>
<dbReference type="InterPro" id="IPR004840">
    <property type="entry name" value="Amino_acid_permease_CS"/>
</dbReference>
<feature type="transmembrane region" description="Helical" evidence="6">
    <location>
        <begin position="218"/>
        <end position="239"/>
    </location>
</feature>
<dbReference type="OrthoDB" id="10054429at2759"/>
<proteinExistence type="predicted"/>
<evidence type="ECO:0000256" key="5">
    <source>
        <dbReference type="ARBA" id="ARBA00023136"/>
    </source>
</evidence>
<evidence type="ECO:0000256" key="4">
    <source>
        <dbReference type="ARBA" id="ARBA00022989"/>
    </source>
</evidence>
<accession>A0A139A8R8</accession>
<dbReference type="Gene3D" id="1.20.1740.10">
    <property type="entry name" value="Amino acid/polyamine transporter I"/>
    <property type="match status" value="1"/>
</dbReference>
<dbReference type="Proteomes" id="UP000070544">
    <property type="component" value="Unassembled WGS sequence"/>
</dbReference>
<keyword evidence="4 6" id="KW-1133">Transmembrane helix</keyword>
<dbReference type="Pfam" id="PF13520">
    <property type="entry name" value="AA_permease_2"/>
    <property type="match status" value="1"/>
</dbReference>
<feature type="transmembrane region" description="Helical" evidence="6">
    <location>
        <begin position="107"/>
        <end position="127"/>
    </location>
</feature>
<dbReference type="PIRSF" id="PIRSF006060">
    <property type="entry name" value="AA_transporter"/>
    <property type="match status" value="1"/>
</dbReference>
<feature type="transmembrane region" description="Helical" evidence="6">
    <location>
        <begin position="177"/>
        <end position="197"/>
    </location>
</feature>
<evidence type="ECO:0000256" key="2">
    <source>
        <dbReference type="ARBA" id="ARBA00022448"/>
    </source>
</evidence>
<feature type="transmembrane region" description="Helical" evidence="6">
    <location>
        <begin position="259"/>
        <end position="281"/>
    </location>
</feature>
<dbReference type="GO" id="GO:0022857">
    <property type="term" value="F:transmembrane transporter activity"/>
    <property type="evidence" value="ECO:0007669"/>
    <property type="project" value="InterPro"/>
</dbReference>
<organism evidence="7 8">
    <name type="scientific">Gonapodya prolifera (strain JEL478)</name>
    <name type="common">Monoblepharis prolifera</name>
    <dbReference type="NCBI Taxonomy" id="1344416"/>
    <lineage>
        <taxon>Eukaryota</taxon>
        <taxon>Fungi</taxon>
        <taxon>Fungi incertae sedis</taxon>
        <taxon>Chytridiomycota</taxon>
        <taxon>Chytridiomycota incertae sedis</taxon>
        <taxon>Monoblepharidomycetes</taxon>
        <taxon>Monoblepharidales</taxon>
        <taxon>Gonapodyaceae</taxon>
        <taxon>Gonapodya</taxon>
    </lineage>
</organism>
<keyword evidence="3 6" id="KW-0812">Transmembrane</keyword>
<dbReference type="AlphaFoldDB" id="A0A139A8R8"/>
<dbReference type="STRING" id="1344416.A0A139A8R8"/>
<dbReference type="GO" id="GO:0006865">
    <property type="term" value="P:amino acid transport"/>
    <property type="evidence" value="ECO:0007669"/>
    <property type="project" value="InterPro"/>
</dbReference>
<evidence type="ECO:0000256" key="3">
    <source>
        <dbReference type="ARBA" id="ARBA00022692"/>
    </source>
</evidence>
<protein>
    <submittedName>
        <fullName evidence="7">Amino acid transporter</fullName>
    </submittedName>
</protein>
<feature type="transmembrane region" description="Helical" evidence="6">
    <location>
        <begin position="377"/>
        <end position="397"/>
    </location>
</feature>
<sequence>MSGAAMDKDAIALAKLGYNQSFSRALGAFENFAASFSTIAFTVGLPQLFGYAMLTGGPLAAWINWIIVGCLALSTSLCLAEICSAMPTAGSIYFWSAKLGGDKHGPFLAWLTAWWNFFGWVVTSPAVQQGGTLMVVSALKIANPDVNIQPYHQFLLTTAGLLYGTLLNVSNEHVLKWFYRISSVLVLVLYLLFMIWVPAKAPAFQSREFLTTFINNTGFSDSYTWMIGLLFPAWTFYGYDASAHVAEETTNASRTAARGMWGAVAMSFFFSFPLLIVLIFCVQNIDDIIAYQYPVPIASLLVHVRASHETWVHVVLPFPRQNLGDRGAIAVLTVMFIVTTNCTAACMMSGSRIAYAISRDDVLPGSRIFHHVGANKLPNRAVIMMTVLGVLVSLPILGSSVAFQALASTATVAIDTSYAIPIFGRIFIAGESFKKGEWNLGAAGKPLGTLVITWISILFVCLCLPQLYPVDANNLNYCPALIGAITLISIFSWVLSGRNWYKGPQRLVTVEEAEALEREFAEKHESVGVEKA</sequence>
<evidence type="ECO:0000313" key="8">
    <source>
        <dbReference type="Proteomes" id="UP000070544"/>
    </source>
</evidence>
<keyword evidence="5 6" id="KW-0472">Membrane</keyword>
<feature type="transmembrane region" description="Helical" evidence="6">
    <location>
        <begin position="447"/>
        <end position="468"/>
    </location>
</feature>
<dbReference type="GO" id="GO:0016020">
    <property type="term" value="C:membrane"/>
    <property type="evidence" value="ECO:0007669"/>
    <property type="project" value="UniProtKB-SubCell"/>
</dbReference>
<keyword evidence="2" id="KW-0813">Transport</keyword>
<evidence type="ECO:0000313" key="7">
    <source>
        <dbReference type="EMBL" id="KXS12783.1"/>
    </source>
</evidence>
<gene>
    <name evidence="7" type="ORF">M427DRAFT_146985</name>
</gene>
<dbReference type="PANTHER" id="PTHR45649">
    <property type="entry name" value="AMINO-ACID PERMEASE BAT1"/>
    <property type="match status" value="1"/>
</dbReference>
<evidence type="ECO:0000256" key="1">
    <source>
        <dbReference type="ARBA" id="ARBA00004141"/>
    </source>
</evidence>
<feature type="transmembrane region" description="Helical" evidence="6">
    <location>
        <begin position="32"/>
        <end position="54"/>
    </location>
</feature>
<feature type="transmembrane region" description="Helical" evidence="6">
    <location>
        <begin position="327"/>
        <end position="349"/>
    </location>
</feature>
<dbReference type="EMBL" id="KQ965785">
    <property type="protein sequence ID" value="KXS12783.1"/>
    <property type="molecule type" value="Genomic_DNA"/>
</dbReference>